<gene>
    <name evidence="2" type="ORF">GCM10009550_28580</name>
</gene>
<proteinExistence type="predicted"/>
<dbReference type="EMBL" id="BAAAHH010000009">
    <property type="protein sequence ID" value="GAA0950228.1"/>
    <property type="molecule type" value="Genomic_DNA"/>
</dbReference>
<evidence type="ECO:0000313" key="2">
    <source>
        <dbReference type="EMBL" id="GAA0950228.1"/>
    </source>
</evidence>
<dbReference type="InterPro" id="IPR045991">
    <property type="entry name" value="DUF5947"/>
</dbReference>
<dbReference type="RefSeq" id="WP_344240782.1">
    <property type="nucleotide sequence ID" value="NZ_BAAAHH010000009.1"/>
</dbReference>
<feature type="compositionally biased region" description="Basic and acidic residues" evidence="1">
    <location>
        <begin position="11"/>
        <end position="21"/>
    </location>
</feature>
<keyword evidence="3" id="KW-1185">Reference proteome</keyword>
<evidence type="ECO:0000313" key="3">
    <source>
        <dbReference type="Proteomes" id="UP001500665"/>
    </source>
</evidence>
<accession>A0ABN1R0N1</accession>
<comment type="caution">
    <text evidence="2">The sequence shown here is derived from an EMBL/GenBank/DDBJ whole genome shotgun (WGS) entry which is preliminary data.</text>
</comment>
<reference evidence="2 3" key="1">
    <citation type="journal article" date="2019" name="Int. J. Syst. Evol. Microbiol.">
        <title>The Global Catalogue of Microorganisms (GCM) 10K type strain sequencing project: providing services to taxonomists for standard genome sequencing and annotation.</title>
        <authorList>
            <consortium name="The Broad Institute Genomics Platform"/>
            <consortium name="The Broad Institute Genome Sequencing Center for Infectious Disease"/>
            <person name="Wu L."/>
            <person name="Ma J."/>
        </authorList>
    </citation>
    <scope>NUCLEOTIDE SEQUENCE [LARGE SCALE GENOMIC DNA]</scope>
    <source>
        <strain evidence="2 3">JCM 10696</strain>
    </source>
</reference>
<dbReference type="Proteomes" id="UP001500665">
    <property type="component" value="Unassembled WGS sequence"/>
</dbReference>
<name>A0ABN1R0N1_9ACTN</name>
<feature type="region of interest" description="Disordered" evidence="1">
    <location>
        <begin position="1"/>
        <end position="22"/>
    </location>
</feature>
<protein>
    <submittedName>
        <fullName evidence="2">DUF5947 family protein</fullName>
    </submittedName>
</protein>
<evidence type="ECO:0000256" key="1">
    <source>
        <dbReference type="SAM" id="MobiDB-lite"/>
    </source>
</evidence>
<organism evidence="2 3">
    <name type="scientific">Actinocorallia libanotica</name>
    <dbReference type="NCBI Taxonomy" id="46162"/>
    <lineage>
        <taxon>Bacteria</taxon>
        <taxon>Bacillati</taxon>
        <taxon>Actinomycetota</taxon>
        <taxon>Actinomycetes</taxon>
        <taxon>Streptosporangiales</taxon>
        <taxon>Thermomonosporaceae</taxon>
        <taxon>Actinocorallia</taxon>
    </lineage>
</organism>
<sequence length="197" mass="21517">MNATALGRMIRRAESRSRRGAEPCGMCGVPTGEEHAHLLDERGESLLCACRACAVLFPQESGRYRRVPDRRIRLTGVRPDDLGVPVGLAFFTRDAQDAVTAHYPSPMGTTRWTVEPAAWAAAVAGCPPLETLGPGVEALLVNKVRDADERWLVPVADCYRLVALIRGTWKGLSGGTRVWPEIEAFFARLAEGESCRT</sequence>
<dbReference type="Pfam" id="PF19372">
    <property type="entry name" value="DUF5947"/>
    <property type="match status" value="1"/>
</dbReference>